<dbReference type="AlphaFoldDB" id="A0A2W2DDU5"/>
<dbReference type="PANTHER" id="PTHR43798:SF33">
    <property type="entry name" value="HYDROLASE, PUTATIVE (AFU_ORTHOLOGUE AFUA_2G14860)-RELATED"/>
    <property type="match status" value="1"/>
</dbReference>
<dbReference type="InterPro" id="IPR000639">
    <property type="entry name" value="Epox_hydrolase-like"/>
</dbReference>
<evidence type="ECO:0000259" key="1">
    <source>
        <dbReference type="Pfam" id="PF00561"/>
    </source>
</evidence>
<feature type="domain" description="AB hydrolase-1" evidence="1">
    <location>
        <begin position="32"/>
        <end position="263"/>
    </location>
</feature>
<comment type="caution">
    <text evidence="2">The sequence shown here is derived from an EMBL/GenBank/DDBJ whole genome shotgun (WGS) entry which is preliminary data.</text>
</comment>
<gene>
    <name evidence="2" type="ORF">C1J01_38175</name>
</gene>
<dbReference type="GO" id="GO:0016787">
    <property type="term" value="F:hydrolase activity"/>
    <property type="evidence" value="ECO:0007669"/>
    <property type="project" value="UniProtKB-KW"/>
</dbReference>
<evidence type="ECO:0000313" key="3">
    <source>
        <dbReference type="Proteomes" id="UP000249304"/>
    </source>
</evidence>
<accession>A0A2W2DDU5</accession>
<dbReference type="Gene3D" id="3.40.50.1820">
    <property type="entry name" value="alpha/beta hydrolase"/>
    <property type="match status" value="1"/>
</dbReference>
<keyword evidence="3" id="KW-1185">Reference proteome</keyword>
<evidence type="ECO:0000313" key="2">
    <source>
        <dbReference type="EMBL" id="PZG09073.1"/>
    </source>
</evidence>
<dbReference type="EMBL" id="POUD01000253">
    <property type="protein sequence ID" value="PZG09073.1"/>
    <property type="molecule type" value="Genomic_DNA"/>
</dbReference>
<dbReference type="InterPro" id="IPR000073">
    <property type="entry name" value="AB_hydrolase_1"/>
</dbReference>
<name>A0A2W2DDU5_9ACTN</name>
<sequence>MNTDVTLDTREITVDGVRQVYHVAGRGPVCVAHSGGPGTGWSYLRMPLLEQRCTMVYLEPVGTGDSGRLPSYSLDAYVTFLDAVVEHLAVPRVHLLGHSHGGFIVQRYALDHPDRVAGLILYDTSAVTGPDFWEAAMAGVAAYASVDPEIPAAFQRLTSATDDETLTSALREAIPAYFADFPRRRSEFADLLNGLRAWLVPQTSEPFDLRPRLGEITAPTLIVTGTHDFICGPRWAKTLHTSIPGSKLVELEHSGHFGHLEQPAEFADAVTAWIAPG</sequence>
<dbReference type="PANTHER" id="PTHR43798">
    <property type="entry name" value="MONOACYLGLYCEROL LIPASE"/>
    <property type="match status" value="1"/>
</dbReference>
<dbReference type="PRINTS" id="PR00111">
    <property type="entry name" value="ABHYDROLASE"/>
</dbReference>
<dbReference type="InterPro" id="IPR029058">
    <property type="entry name" value="AB_hydrolase_fold"/>
</dbReference>
<dbReference type="SUPFAM" id="SSF53474">
    <property type="entry name" value="alpha/beta-Hydrolases"/>
    <property type="match status" value="1"/>
</dbReference>
<reference evidence="2 3" key="1">
    <citation type="submission" date="2018-01" db="EMBL/GenBank/DDBJ databases">
        <title>Draft genome sequence of Nonomuraea sp. KC333.</title>
        <authorList>
            <person name="Sahin N."/>
            <person name="Saygin H."/>
            <person name="Ay H."/>
        </authorList>
    </citation>
    <scope>NUCLEOTIDE SEQUENCE [LARGE SCALE GENOMIC DNA]</scope>
    <source>
        <strain evidence="2 3">KC333</strain>
    </source>
</reference>
<dbReference type="RefSeq" id="WP_111183845.1">
    <property type="nucleotide sequence ID" value="NZ_POUD01000253.1"/>
</dbReference>
<dbReference type="Pfam" id="PF00561">
    <property type="entry name" value="Abhydrolase_1"/>
    <property type="match status" value="1"/>
</dbReference>
<dbReference type="PRINTS" id="PR00412">
    <property type="entry name" value="EPOXHYDRLASE"/>
</dbReference>
<proteinExistence type="predicted"/>
<dbReference type="OrthoDB" id="9808398at2"/>
<keyword evidence="2" id="KW-0378">Hydrolase</keyword>
<organism evidence="2 3">
    <name type="scientific">Nonomuraea aridisoli</name>
    <dbReference type="NCBI Taxonomy" id="2070368"/>
    <lineage>
        <taxon>Bacteria</taxon>
        <taxon>Bacillati</taxon>
        <taxon>Actinomycetota</taxon>
        <taxon>Actinomycetes</taxon>
        <taxon>Streptosporangiales</taxon>
        <taxon>Streptosporangiaceae</taxon>
        <taxon>Nonomuraea</taxon>
    </lineage>
</organism>
<protein>
    <submittedName>
        <fullName evidence="2">Alpha/beta hydrolase</fullName>
    </submittedName>
</protein>
<dbReference type="InterPro" id="IPR050266">
    <property type="entry name" value="AB_hydrolase_sf"/>
</dbReference>
<dbReference type="GO" id="GO:0016020">
    <property type="term" value="C:membrane"/>
    <property type="evidence" value="ECO:0007669"/>
    <property type="project" value="TreeGrafter"/>
</dbReference>
<dbReference type="Proteomes" id="UP000249304">
    <property type="component" value="Unassembled WGS sequence"/>
</dbReference>